<dbReference type="InterPro" id="IPR006694">
    <property type="entry name" value="Fatty_acid_hydroxylase"/>
</dbReference>
<name>A0A4R3M894_9HYPH</name>
<keyword evidence="2 7" id="KW-0812">Transmembrane</keyword>
<dbReference type="AlphaFoldDB" id="A0A4R3M894"/>
<dbReference type="GO" id="GO:0006643">
    <property type="term" value="P:membrane lipid metabolic process"/>
    <property type="evidence" value="ECO:0007669"/>
    <property type="project" value="TreeGrafter"/>
</dbReference>
<keyword evidence="4" id="KW-0560">Oxidoreductase</keyword>
<dbReference type="GO" id="GO:0005506">
    <property type="term" value="F:iron ion binding"/>
    <property type="evidence" value="ECO:0007669"/>
    <property type="project" value="InterPro"/>
</dbReference>
<dbReference type="GO" id="GO:0050479">
    <property type="term" value="F:glyceryl-ether monooxygenase activity"/>
    <property type="evidence" value="ECO:0007669"/>
    <property type="project" value="TreeGrafter"/>
</dbReference>
<dbReference type="OrthoDB" id="9770329at2"/>
<dbReference type="GO" id="GO:0008610">
    <property type="term" value="P:lipid biosynthetic process"/>
    <property type="evidence" value="ECO:0007669"/>
    <property type="project" value="InterPro"/>
</dbReference>
<dbReference type="RefSeq" id="WP_132807031.1">
    <property type="nucleotide sequence ID" value="NZ_SMAK01000007.1"/>
</dbReference>
<evidence type="ECO:0000313" key="10">
    <source>
        <dbReference type="Proteomes" id="UP000295678"/>
    </source>
</evidence>
<gene>
    <name evidence="9" type="ORF">EDC22_107170</name>
</gene>
<evidence type="ECO:0000256" key="2">
    <source>
        <dbReference type="ARBA" id="ARBA00022692"/>
    </source>
</evidence>
<feature type="domain" description="Fatty acid hydroxylase" evidence="8">
    <location>
        <begin position="94"/>
        <end position="229"/>
    </location>
</feature>
<feature type="transmembrane region" description="Helical" evidence="7">
    <location>
        <begin position="44"/>
        <end position="72"/>
    </location>
</feature>
<evidence type="ECO:0000313" key="9">
    <source>
        <dbReference type="EMBL" id="TCT09322.1"/>
    </source>
</evidence>
<dbReference type="Proteomes" id="UP000295678">
    <property type="component" value="Unassembled WGS sequence"/>
</dbReference>
<evidence type="ECO:0000256" key="3">
    <source>
        <dbReference type="ARBA" id="ARBA00022989"/>
    </source>
</evidence>
<dbReference type="InterPro" id="IPR051689">
    <property type="entry name" value="Sterol_desaturase/TMEM195"/>
</dbReference>
<organism evidence="9 10">
    <name type="scientific">Tepidamorphus gemmatus</name>
    <dbReference type="NCBI Taxonomy" id="747076"/>
    <lineage>
        <taxon>Bacteria</taxon>
        <taxon>Pseudomonadati</taxon>
        <taxon>Pseudomonadota</taxon>
        <taxon>Alphaproteobacteria</taxon>
        <taxon>Hyphomicrobiales</taxon>
        <taxon>Tepidamorphaceae</taxon>
        <taxon>Tepidamorphus</taxon>
    </lineage>
</organism>
<feature type="transmembrane region" description="Helical" evidence="7">
    <location>
        <begin position="12"/>
        <end position="32"/>
    </location>
</feature>
<accession>A0A4R3M894</accession>
<dbReference type="Pfam" id="PF04116">
    <property type="entry name" value="FA_hydroxylase"/>
    <property type="match status" value="1"/>
</dbReference>
<dbReference type="GO" id="GO:0016020">
    <property type="term" value="C:membrane"/>
    <property type="evidence" value="ECO:0007669"/>
    <property type="project" value="GOC"/>
</dbReference>
<keyword evidence="3 7" id="KW-1133">Transmembrane helix</keyword>
<evidence type="ECO:0000256" key="1">
    <source>
        <dbReference type="ARBA" id="ARBA00004127"/>
    </source>
</evidence>
<keyword evidence="5" id="KW-0443">Lipid metabolism</keyword>
<evidence type="ECO:0000259" key="8">
    <source>
        <dbReference type="Pfam" id="PF04116"/>
    </source>
</evidence>
<reference evidence="9 10" key="1">
    <citation type="submission" date="2019-03" db="EMBL/GenBank/DDBJ databases">
        <title>Genomic Encyclopedia of Type Strains, Phase IV (KMG-IV): sequencing the most valuable type-strain genomes for metagenomic binning, comparative biology and taxonomic classification.</title>
        <authorList>
            <person name="Goeker M."/>
        </authorList>
    </citation>
    <scope>NUCLEOTIDE SEQUENCE [LARGE SCALE GENOMIC DNA]</scope>
    <source>
        <strain evidence="9 10">DSM 19345</strain>
    </source>
</reference>
<dbReference type="EMBL" id="SMAK01000007">
    <property type="protein sequence ID" value="TCT09322.1"/>
    <property type="molecule type" value="Genomic_DNA"/>
</dbReference>
<proteinExistence type="predicted"/>
<keyword evidence="6 7" id="KW-0472">Membrane</keyword>
<comment type="caution">
    <text evidence="9">The sequence shown here is derived from an EMBL/GenBank/DDBJ whole genome shotgun (WGS) entry which is preliminary data.</text>
</comment>
<evidence type="ECO:0000256" key="6">
    <source>
        <dbReference type="ARBA" id="ARBA00023136"/>
    </source>
</evidence>
<dbReference type="GO" id="GO:0012505">
    <property type="term" value="C:endomembrane system"/>
    <property type="evidence" value="ECO:0007669"/>
    <property type="project" value="UniProtKB-SubCell"/>
</dbReference>
<feature type="transmembrane region" description="Helical" evidence="7">
    <location>
        <begin position="146"/>
        <end position="170"/>
    </location>
</feature>
<comment type="subcellular location">
    <subcellularLocation>
        <location evidence="1">Endomembrane system</location>
        <topology evidence="1">Multi-pass membrane protein</topology>
    </subcellularLocation>
</comment>
<sequence>MDGIHASGEAILRLSVFTAVFMVMALAEWVAPRRPLGHGRGRRWVTNIAIVAIDTLAVRLIFPLAAVGFAIWAETREIGLFQILGTPGIVAGIISFAVLDLAIWAQHVAVHKVPVLWRVHRVHHADVDIDLTTGIRFHPIEIVLSMLWKMVVIAALGAPPLAVFVFEVVLNGMAMFNHANVRLPARLDRMLRLVIVTPDMHRVHHSTEMRETDSNYGFNLSIWDRLFRTYVPQPALGHEGMRIGLEEYQSEDPTRLGWSLALPIAPLDRRRRSTGSGGQPAQ</sequence>
<protein>
    <submittedName>
        <fullName evidence="9">Sterol desaturase/sphingolipid hydroxylase (Fatty acid hydroxylase superfamily)</fullName>
    </submittedName>
</protein>
<evidence type="ECO:0000256" key="5">
    <source>
        <dbReference type="ARBA" id="ARBA00023098"/>
    </source>
</evidence>
<feature type="transmembrane region" description="Helical" evidence="7">
    <location>
        <begin position="84"/>
        <end position="105"/>
    </location>
</feature>
<dbReference type="PANTHER" id="PTHR21624:SF1">
    <property type="entry name" value="ALKYLGLYCEROL MONOOXYGENASE"/>
    <property type="match status" value="1"/>
</dbReference>
<dbReference type="PANTHER" id="PTHR21624">
    <property type="entry name" value="STEROL DESATURASE-RELATED PROTEIN"/>
    <property type="match status" value="1"/>
</dbReference>
<keyword evidence="10" id="KW-1185">Reference proteome</keyword>
<evidence type="ECO:0000256" key="7">
    <source>
        <dbReference type="SAM" id="Phobius"/>
    </source>
</evidence>
<evidence type="ECO:0000256" key="4">
    <source>
        <dbReference type="ARBA" id="ARBA00023002"/>
    </source>
</evidence>